<comment type="caution">
    <text evidence="1">The sequence shown here is derived from an EMBL/GenBank/DDBJ whole genome shotgun (WGS) entry which is preliminary data.</text>
</comment>
<accession>A0ABR6ZM04</accession>
<keyword evidence="2" id="KW-1185">Reference proteome</keyword>
<name>A0ABR6ZM04_9BURK</name>
<gene>
    <name evidence="1" type="ORF">H8L32_05535</name>
</gene>
<protein>
    <submittedName>
        <fullName evidence="1">Uncharacterized protein</fullName>
    </submittedName>
</protein>
<evidence type="ECO:0000313" key="2">
    <source>
        <dbReference type="Proteomes" id="UP000650424"/>
    </source>
</evidence>
<reference evidence="1 2" key="1">
    <citation type="submission" date="2020-08" db="EMBL/GenBank/DDBJ databases">
        <title>Novel species isolated from subtropical streams in China.</title>
        <authorList>
            <person name="Lu H."/>
        </authorList>
    </citation>
    <scope>NUCLEOTIDE SEQUENCE [LARGE SCALE GENOMIC DNA]</scope>
    <source>
        <strain evidence="1 2">CY18W</strain>
    </source>
</reference>
<dbReference type="EMBL" id="JACOGF010000002">
    <property type="protein sequence ID" value="MBC3916931.1"/>
    <property type="molecule type" value="Genomic_DNA"/>
</dbReference>
<dbReference type="Proteomes" id="UP000650424">
    <property type="component" value="Unassembled WGS sequence"/>
</dbReference>
<organism evidence="1 2">
    <name type="scientific">Undibacterium hunanense</name>
    <dbReference type="NCBI Taxonomy" id="2762292"/>
    <lineage>
        <taxon>Bacteria</taxon>
        <taxon>Pseudomonadati</taxon>
        <taxon>Pseudomonadota</taxon>
        <taxon>Betaproteobacteria</taxon>
        <taxon>Burkholderiales</taxon>
        <taxon>Oxalobacteraceae</taxon>
        <taxon>Undibacterium</taxon>
    </lineage>
</organism>
<evidence type="ECO:0000313" key="1">
    <source>
        <dbReference type="EMBL" id="MBC3916931.1"/>
    </source>
</evidence>
<dbReference type="RefSeq" id="WP_186946157.1">
    <property type="nucleotide sequence ID" value="NZ_JACOGF010000002.1"/>
</dbReference>
<proteinExistence type="predicted"/>
<sequence>MNTNQFRQISYITSLDVEVPAAESKIDYRSDLVFFFRKQIRDKFRHFVETNSKHQYVSTPPSVNNLDIQVLEKYRKFFTTIEKYRACASGWRSANSVGPSDSQVDSAVLAIANLILIGIDAPNAMLLDDGTIGAYWRTGQKYVSIDFDADGEYPWAGTDGEKYWSGIWKSAGTFPQSLHAELEESDS</sequence>